<organism evidence="2 3">
    <name type="scientific">Penicillium alfredii</name>
    <dbReference type="NCBI Taxonomy" id="1506179"/>
    <lineage>
        <taxon>Eukaryota</taxon>
        <taxon>Fungi</taxon>
        <taxon>Dikarya</taxon>
        <taxon>Ascomycota</taxon>
        <taxon>Pezizomycotina</taxon>
        <taxon>Eurotiomycetes</taxon>
        <taxon>Eurotiomycetidae</taxon>
        <taxon>Eurotiales</taxon>
        <taxon>Aspergillaceae</taxon>
        <taxon>Penicillium</taxon>
    </lineage>
</organism>
<dbReference type="RefSeq" id="XP_056516686.1">
    <property type="nucleotide sequence ID" value="XM_056651836.1"/>
</dbReference>
<dbReference type="Gene3D" id="3.20.20.190">
    <property type="entry name" value="Phosphatidylinositol (PI) phosphodiesterase"/>
    <property type="match status" value="1"/>
</dbReference>
<dbReference type="SUPFAM" id="SSF51695">
    <property type="entry name" value="PLC-like phosphodiesterases"/>
    <property type="match status" value="1"/>
</dbReference>
<comment type="caution">
    <text evidence="2">The sequence shown here is derived from an EMBL/GenBank/DDBJ whole genome shotgun (WGS) entry which is preliminary data.</text>
</comment>
<keyword evidence="3" id="KW-1185">Reference proteome</keyword>
<protein>
    <recommendedName>
        <fullName evidence="1">GP-PDE domain-containing protein</fullName>
    </recommendedName>
</protein>
<dbReference type="CDD" id="cd08570">
    <property type="entry name" value="GDPD_YPL206cp_fungi"/>
    <property type="match status" value="1"/>
</dbReference>
<dbReference type="InterPro" id="IPR030395">
    <property type="entry name" value="GP_PDE_dom"/>
</dbReference>
<gene>
    <name evidence="2" type="ORF">NUU61_001254</name>
</gene>
<dbReference type="GeneID" id="81391004"/>
<dbReference type="PROSITE" id="PS51704">
    <property type="entry name" value="GP_PDE"/>
    <property type="match status" value="1"/>
</dbReference>
<dbReference type="PANTHER" id="PTHR43805:SF1">
    <property type="entry name" value="GP-PDE DOMAIN-CONTAINING PROTEIN"/>
    <property type="match status" value="1"/>
</dbReference>
<accession>A0A9W9GB58</accession>
<feature type="domain" description="GP-PDE" evidence="1">
    <location>
        <begin position="32"/>
        <end position="274"/>
    </location>
</feature>
<dbReference type="GO" id="GO:0008081">
    <property type="term" value="F:phosphoric diester hydrolase activity"/>
    <property type="evidence" value="ECO:0007669"/>
    <property type="project" value="InterPro"/>
</dbReference>
<reference evidence="2" key="1">
    <citation type="submission" date="2022-11" db="EMBL/GenBank/DDBJ databases">
        <authorList>
            <person name="Petersen C."/>
        </authorList>
    </citation>
    <scope>NUCLEOTIDE SEQUENCE</scope>
    <source>
        <strain evidence="2">IBT 34128</strain>
    </source>
</reference>
<dbReference type="EMBL" id="JAPMSZ010000001">
    <property type="protein sequence ID" value="KAJ5115495.1"/>
    <property type="molecule type" value="Genomic_DNA"/>
</dbReference>
<evidence type="ECO:0000313" key="2">
    <source>
        <dbReference type="EMBL" id="KAJ5115495.1"/>
    </source>
</evidence>
<dbReference type="Pfam" id="PF03009">
    <property type="entry name" value="GDPD"/>
    <property type="match status" value="1"/>
</dbReference>
<evidence type="ECO:0000259" key="1">
    <source>
        <dbReference type="PROSITE" id="PS51704"/>
    </source>
</evidence>
<reference evidence="2" key="2">
    <citation type="journal article" date="2023" name="IMA Fungus">
        <title>Comparative genomic study of the Penicillium genus elucidates a diverse pangenome and 15 lateral gene transfer events.</title>
        <authorList>
            <person name="Petersen C."/>
            <person name="Sorensen T."/>
            <person name="Nielsen M.R."/>
            <person name="Sondergaard T.E."/>
            <person name="Sorensen J.L."/>
            <person name="Fitzpatrick D.A."/>
            <person name="Frisvad J.C."/>
            <person name="Nielsen K.L."/>
        </authorList>
    </citation>
    <scope>NUCLEOTIDE SEQUENCE</scope>
    <source>
        <strain evidence="2">IBT 34128</strain>
    </source>
</reference>
<dbReference type="Proteomes" id="UP001141434">
    <property type="component" value="Unassembled WGS sequence"/>
</dbReference>
<evidence type="ECO:0000313" key="3">
    <source>
        <dbReference type="Proteomes" id="UP001141434"/>
    </source>
</evidence>
<dbReference type="OrthoDB" id="1058301at2759"/>
<dbReference type="AlphaFoldDB" id="A0A9W9GB58"/>
<proteinExistence type="predicted"/>
<dbReference type="PANTHER" id="PTHR43805">
    <property type="entry name" value="GLYCEROPHOSPHORYL DIESTER PHOSPHODIESTERASE"/>
    <property type="match status" value="1"/>
</dbReference>
<dbReference type="GO" id="GO:0006629">
    <property type="term" value="P:lipid metabolic process"/>
    <property type="evidence" value="ECO:0007669"/>
    <property type="project" value="InterPro"/>
</dbReference>
<sequence length="337" mass="38456">MSQEDIAPLVREHSDVPAHFLHGGRHGSPRLPHAIAHRGFKGQYPENTLCAVDGAVRAGSHAIEVDLHLSRDGVVVLSHDGSLERCFGVKKEVKDCDWAELKTLRTIEAPHDPMPRLVDLLEYLRQPGREHVWVVLDIKLGNDLEAIMSRIAKTIASVPIPAAGPDWHRRIVLGCWSAQYLAPRGRYLPRYEVVLICFDVSYARQFFQVPRVSFSIHQKILMGPLGRGFLEEARAARRCVYVWTVNTPNLMRWSIRHGVDGVITDEPRQYLQVSEQWEKEQAENSGTGPHTDLDRLTLTQRLEILGAALYVLLFGWFLKRRYLATVERVQFEEHKNE</sequence>
<name>A0A9W9GB58_9EURO</name>
<dbReference type="InterPro" id="IPR017946">
    <property type="entry name" value="PLC-like_Pdiesterase_TIM-brl"/>
</dbReference>